<dbReference type="InterPro" id="IPR036390">
    <property type="entry name" value="WH_DNA-bd_sf"/>
</dbReference>
<sequence>MQMLDHIDFMLLDELQKDGKQSIKKLAEKVGLSITPVHERIKKLETSGIIENYVAVVNPKQLGKKLVAYCQVKLLRHQGELFEEFEKYISTLDEVLEASYMAGGYDFLLKLVLNDMEEYQRFVVHKISKLEIIANIQSSFVIKEIKNTSMIKCLRDEAEYEYNNTLKNSNEL</sequence>
<dbReference type="Proteomes" id="UP000217348">
    <property type="component" value="Chromosome"/>
</dbReference>
<evidence type="ECO:0000313" key="6">
    <source>
        <dbReference type="Proteomes" id="UP000217348"/>
    </source>
</evidence>
<evidence type="ECO:0000259" key="4">
    <source>
        <dbReference type="PROSITE" id="PS50956"/>
    </source>
</evidence>
<dbReference type="GO" id="GO:0043200">
    <property type="term" value="P:response to amino acid"/>
    <property type="evidence" value="ECO:0007669"/>
    <property type="project" value="TreeGrafter"/>
</dbReference>
<dbReference type="RefSeq" id="WP_095894631.1">
    <property type="nucleotide sequence ID" value="NZ_BOPJ01000002.1"/>
</dbReference>
<proteinExistence type="predicted"/>
<dbReference type="InterPro" id="IPR011008">
    <property type="entry name" value="Dimeric_a/b-barrel"/>
</dbReference>
<dbReference type="Pfam" id="PF13412">
    <property type="entry name" value="HTH_24"/>
    <property type="match status" value="1"/>
</dbReference>
<dbReference type="PANTHER" id="PTHR30154:SF34">
    <property type="entry name" value="TRANSCRIPTIONAL REGULATOR AZLB"/>
    <property type="match status" value="1"/>
</dbReference>
<protein>
    <submittedName>
        <fullName evidence="5">AsnC family transcriptional regulator</fullName>
    </submittedName>
</protein>
<gene>
    <name evidence="5" type="ORF">CGC58_00550</name>
</gene>
<dbReference type="PROSITE" id="PS50956">
    <property type="entry name" value="HTH_ASNC_2"/>
    <property type="match status" value="1"/>
</dbReference>
<dbReference type="GO" id="GO:0043565">
    <property type="term" value="F:sequence-specific DNA binding"/>
    <property type="evidence" value="ECO:0007669"/>
    <property type="project" value="InterPro"/>
</dbReference>
<dbReference type="InterPro" id="IPR019888">
    <property type="entry name" value="Tscrpt_reg_AsnC-like"/>
</dbReference>
<dbReference type="Pfam" id="PF01037">
    <property type="entry name" value="AsnC_trans_reg"/>
    <property type="match status" value="1"/>
</dbReference>
<dbReference type="PANTHER" id="PTHR30154">
    <property type="entry name" value="LEUCINE-RESPONSIVE REGULATORY PROTEIN"/>
    <property type="match status" value="1"/>
</dbReference>
<name>A0A250FTB7_9FLAO</name>
<dbReference type="InterPro" id="IPR036388">
    <property type="entry name" value="WH-like_DNA-bd_sf"/>
</dbReference>
<reference evidence="6" key="1">
    <citation type="submission" date="2017-06" db="EMBL/GenBank/DDBJ databases">
        <title>Capnocytophaga spp. assemblies.</title>
        <authorList>
            <person name="Gulvik C.A."/>
        </authorList>
    </citation>
    <scope>NUCLEOTIDE SEQUENCE [LARGE SCALE GENOMIC DNA]</scope>
    <source>
        <strain evidence="6">H2177</strain>
    </source>
</reference>
<dbReference type="GO" id="GO:0005829">
    <property type="term" value="C:cytosol"/>
    <property type="evidence" value="ECO:0007669"/>
    <property type="project" value="TreeGrafter"/>
</dbReference>
<organism evidence="5 6">
    <name type="scientific">Capnocytophaga stomatis</name>
    <dbReference type="NCBI Taxonomy" id="1848904"/>
    <lineage>
        <taxon>Bacteria</taxon>
        <taxon>Pseudomonadati</taxon>
        <taxon>Bacteroidota</taxon>
        <taxon>Flavobacteriia</taxon>
        <taxon>Flavobacteriales</taxon>
        <taxon>Flavobacteriaceae</taxon>
        <taxon>Capnocytophaga</taxon>
    </lineage>
</organism>
<keyword evidence="3" id="KW-0804">Transcription</keyword>
<dbReference type="SMART" id="SM00344">
    <property type="entry name" value="HTH_ASNC"/>
    <property type="match status" value="1"/>
</dbReference>
<dbReference type="KEGG" id="csto:CGC58_00550"/>
<dbReference type="Gene3D" id="1.10.10.10">
    <property type="entry name" value="Winged helix-like DNA-binding domain superfamily/Winged helix DNA-binding domain"/>
    <property type="match status" value="1"/>
</dbReference>
<accession>A0A250FTB7</accession>
<dbReference type="SUPFAM" id="SSF46785">
    <property type="entry name" value="Winged helix' DNA-binding domain"/>
    <property type="match status" value="1"/>
</dbReference>
<dbReference type="EMBL" id="CP022387">
    <property type="protein sequence ID" value="ATA88353.1"/>
    <property type="molecule type" value="Genomic_DNA"/>
</dbReference>
<keyword evidence="1" id="KW-0805">Transcription regulation</keyword>
<keyword evidence="2" id="KW-0238">DNA-binding</keyword>
<evidence type="ECO:0000256" key="3">
    <source>
        <dbReference type="ARBA" id="ARBA00023163"/>
    </source>
</evidence>
<dbReference type="Gene3D" id="3.30.70.920">
    <property type="match status" value="1"/>
</dbReference>
<dbReference type="InterPro" id="IPR000485">
    <property type="entry name" value="AsnC-type_HTH_dom"/>
</dbReference>
<dbReference type="OrthoDB" id="9800326at2"/>
<dbReference type="AlphaFoldDB" id="A0A250FTB7"/>
<dbReference type="SUPFAM" id="SSF54909">
    <property type="entry name" value="Dimeric alpha+beta barrel"/>
    <property type="match status" value="1"/>
</dbReference>
<dbReference type="PRINTS" id="PR00033">
    <property type="entry name" value="HTHASNC"/>
</dbReference>
<feature type="domain" description="HTH asnC-type" evidence="4">
    <location>
        <begin position="4"/>
        <end position="65"/>
    </location>
</feature>
<evidence type="ECO:0000256" key="2">
    <source>
        <dbReference type="ARBA" id="ARBA00023125"/>
    </source>
</evidence>
<evidence type="ECO:0000256" key="1">
    <source>
        <dbReference type="ARBA" id="ARBA00023015"/>
    </source>
</evidence>
<evidence type="ECO:0000313" key="5">
    <source>
        <dbReference type="EMBL" id="ATA88353.1"/>
    </source>
</evidence>
<dbReference type="InterPro" id="IPR019887">
    <property type="entry name" value="Tscrpt_reg_AsnC/Lrp_C"/>
</dbReference>